<dbReference type="KEGG" id="vg:36842458"/>
<reference evidence="1" key="1">
    <citation type="journal article" date="2018" name="Nat. Commun.">
        <title>Diversity and evolution of the emerging Pandoraviridae family.</title>
        <authorList>
            <person name="Legendre M."/>
            <person name="Fabre E."/>
            <person name="Poirot O."/>
            <person name="Jeudy S."/>
            <person name="Lartigue A."/>
            <person name="Alempic J.M."/>
            <person name="Beucher L."/>
            <person name="Philippe N."/>
            <person name="Bertaux L."/>
            <person name="Christo-Foroux E."/>
            <person name="Labadie K."/>
            <person name="Coute Y."/>
            <person name="Abergel C."/>
            <person name="Claverie J.M."/>
        </authorList>
    </citation>
    <scope>NUCLEOTIDE SEQUENCE [LARGE SCALE GENOMIC DNA]</scope>
    <source>
        <strain evidence="1">Neocaledonia</strain>
    </source>
</reference>
<gene>
    <name evidence="1" type="ORF">pneo_cds_138</name>
</gene>
<dbReference type="RefSeq" id="YP_009481748.1">
    <property type="nucleotide sequence ID" value="NC_037666.1"/>
</dbReference>
<dbReference type="SUPFAM" id="SSF56399">
    <property type="entry name" value="ADP-ribosylation"/>
    <property type="match status" value="1"/>
</dbReference>
<organism evidence="1">
    <name type="scientific">Pandoravirus neocaledonia</name>
    <dbReference type="NCBI Taxonomy" id="2107708"/>
    <lineage>
        <taxon>Viruses</taxon>
        <taxon>Pandoravirus</taxon>
    </lineage>
</organism>
<keyword evidence="1" id="KW-0418">Kinase</keyword>
<sequence>MDEPGSAAQRRRRYAVYVSRVLSDTVVKALQSVHGSVGAVVTGERAYNALVGTSYRTEAVEWNVEAWGDASASARVAIAIAEAVGDTATRQSMRLAVIDTHFGTRLAGLVLVRDGARFDLVVRTERWDFVLTSVRRRAGPPVDAVVFDDVIFSGPTTVVRSLRAAADDPNADPRVRQRAVRLVRAFAEASARGRLSANLYRNLFLGGPAARARAVAVGALRDEPGAARRAMGGRVAATAMGPIDTVVIAAGVPVERPRPQFSVSAADVAAHDAYIQALPAQTRRALLAYTGPASGPINLALLDRFFGSGESTSPARAIGGPNAYDNDENDPLTQAALIQEALLGAPALTASARVYKVSRFLYFGGAPRCPDGCANMGDGTQSARGTATTNYGLRAGDVERQWVFNSTTMDAWLDFGPFLDEFASCCAFVVRIPAGTRGALILGRNSVYPNEYEVLLPYGCAFGVRQRRQASEVTYRGLAQRDRIFYQDTVVYEVDYVEPEAASPAQVDADTFRHASQATAQGPVRIDMAKALSTPAHATAVNNHPQLAYVLASLLANHLEAGLALPGFADAHLP</sequence>
<proteinExistence type="predicted"/>
<dbReference type="EMBL" id="MG011690">
    <property type="protein sequence ID" value="AVK75745.1"/>
    <property type="molecule type" value="Genomic_DNA"/>
</dbReference>
<evidence type="ECO:0000313" key="1">
    <source>
        <dbReference type="EMBL" id="AVK75745.1"/>
    </source>
</evidence>
<protein>
    <submittedName>
        <fullName evidence="1">Kinase VIP2 domain containing protein</fullName>
    </submittedName>
</protein>
<dbReference type="GO" id="GO:0016301">
    <property type="term" value="F:kinase activity"/>
    <property type="evidence" value="ECO:0007669"/>
    <property type="project" value="UniProtKB-KW"/>
</dbReference>
<accession>A0A2U7UBK9</accession>
<dbReference type="GeneID" id="36842458"/>
<name>A0A2U7UBK9_9VIRU</name>
<dbReference type="Proteomes" id="UP000249287">
    <property type="component" value="Segment"/>
</dbReference>
<keyword evidence="1" id="KW-0808">Transferase</keyword>
<dbReference type="Gene3D" id="3.90.176.10">
    <property type="entry name" value="Toxin ADP-ribosyltransferase, Chain A, domain 1"/>
    <property type="match status" value="1"/>
</dbReference>